<dbReference type="EMBL" id="JAUUTY010000002">
    <property type="protein sequence ID" value="KAK1683426.1"/>
    <property type="molecule type" value="Genomic_DNA"/>
</dbReference>
<dbReference type="Pfam" id="PF24570">
    <property type="entry name" value="BACK_BPM_SPOP"/>
    <property type="match status" value="1"/>
</dbReference>
<feature type="domain" description="MATH" evidence="4">
    <location>
        <begin position="12"/>
        <end position="140"/>
    </location>
</feature>
<comment type="pathway">
    <text evidence="1">Protein modification; protein ubiquitination.</text>
</comment>
<dbReference type="GO" id="GO:0016567">
    <property type="term" value="P:protein ubiquitination"/>
    <property type="evidence" value="ECO:0007669"/>
    <property type="project" value="InterPro"/>
</dbReference>
<dbReference type="CDD" id="cd18280">
    <property type="entry name" value="BTB_POZ_BPM_plant"/>
    <property type="match status" value="1"/>
</dbReference>
<dbReference type="InterPro" id="IPR045005">
    <property type="entry name" value="BPM1-6"/>
</dbReference>
<dbReference type="Gene3D" id="3.30.710.10">
    <property type="entry name" value="Potassium Channel Kv1.1, Chain A"/>
    <property type="match status" value="1"/>
</dbReference>
<organism evidence="5 7">
    <name type="scientific">Lolium multiflorum</name>
    <name type="common">Italian ryegrass</name>
    <name type="synonym">Lolium perenne subsp. multiflorum</name>
    <dbReference type="NCBI Taxonomy" id="4521"/>
    <lineage>
        <taxon>Eukaryota</taxon>
        <taxon>Viridiplantae</taxon>
        <taxon>Streptophyta</taxon>
        <taxon>Embryophyta</taxon>
        <taxon>Tracheophyta</taxon>
        <taxon>Spermatophyta</taxon>
        <taxon>Magnoliopsida</taxon>
        <taxon>Liliopsida</taxon>
        <taxon>Poales</taxon>
        <taxon>Poaceae</taxon>
        <taxon>BOP clade</taxon>
        <taxon>Pooideae</taxon>
        <taxon>Poodae</taxon>
        <taxon>Poeae</taxon>
        <taxon>Poeae Chloroplast Group 2 (Poeae type)</taxon>
        <taxon>Loliodinae</taxon>
        <taxon>Loliinae</taxon>
        <taxon>Lolium</taxon>
    </lineage>
</organism>
<name>A0AAD8TIU2_LOLMU</name>
<dbReference type="Gene3D" id="1.25.40.420">
    <property type="match status" value="1"/>
</dbReference>
<dbReference type="Gene3D" id="2.60.210.10">
    <property type="entry name" value="Apoptosis, Tumor Necrosis Factor Receptor Associated Protein 2, Chain A"/>
    <property type="match status" value="1"/>
</dbReference>
<dbReference type="Pfam" id="PF00651">
    <property type="entry name" value="BTB"/>
    <property type="match status" value="1"/>
</dbReference>
<dbReference type="PROSITE" id="PS50144">
    <property type="entry name" value="MATH"/>
    <property type="match status" value="1"/>
</dbReference>
<comment type="caution">
    <text evidence="5">The sequence shown here is derived from an EMBL/GenBank/DDBJ whole genome shotgun (WGS) entry which is preliminary data.</text>
</comment>
<protein>
    <submittedName>
        <fullName evidence="5">Uncharacterized protein</fullName>
    </submittedName>
</protein>
<dbReference type="SUPFAM" id="SSF49599">
    <property type="entry name" value="TRAF domain-like"/>
    <property type="match status" value="1"/>
</dbReference>
<dbReference type="InterPro" id="IPR002083">
    <property type="entry name" value="MATH/TRAF_dom"/>
</dbReference>
<dbReference type="SMART" id="SM00225">
    <property type="entry name" value="BTB"/>
    <property type="match status" value="1"/>
</dbReference>
<dbReference type="CDD" id="cd00121">
    <property type="entry name" value="MATH"/>
    <property type="match status" value="1"/>
</dbReference>
<evidence type="ECO:0000313" key="5">
    <source>
        <dbReference type="EMBL" id="KAK1683425.1"/>
    </source>
</evidence>
<dbReference type="AlphaFoldDB" id="A0AAD8TIU2"/>
<dbReference type="PANTHER" id="PTHR26379:SF504">
    <property type="entry name" value="OS08G0523800 PROTEIN"/>
    <property type="match status" value="1"/>
</dbReference>
<evidence type="ECO:0000259" key="3">
    <source>
        <dbReference type="PROSITE" id="PS50097"/>
    </source>
</evidence>
<dbReference type="SUPFAM" id="SSF54695">
    <property type="entry name" value="POZ domain"/>
    <property type="match status" value="1"/>
</dbReference>
<dbReference type="EMBL" id="JAUUTY010000002">
    <property type="protein sequence ID" value="KAK1683425.1"/>
    <property type="molecule type" value="Genomic_DNA"/>
</dbReference>
<dbReference type="PANTHER" id="PTHR26379">
    <property type="entry name" value="BTB/POZ AND MATH DOMAIN-CONTAINING PROTEIN 1"/>
    <property type="match status" value="1"/>
</dbReference>
<evidence type="ECO:0000259" key="4">
    <source>
        <dbReference type="PROSITE" id="PS50144"/>
    </source>
</evidence>
<dbReference type="Pfam" id="PF22486">
    <property type="entry name" value="MATH_2"/>
    <property type="match status" value="1"/>
</dbReference>
<accession>A0AAD8TIU2</accession>
<feature type="domain" description="BTB" evidence="3">
    <location>
        <begin position="169"/>
        <end position="236"/>
    </location>
</feature>
<comment type="similarity">
    <text evidence="2">Belongs to the Tdpoz family.</text>
</comment>
<keyword evidence="7" id="KW-1185">Reference proteome</keyword>
<evidence type="ECO:0000256" key="2">
    <source>
        <dbReference type="ARBA" id="ARBA00010846"/>
    </source>
</evidence>
<reference evidence="5" key="1">
    <citation type="submission" date="2023-07" db="EMBL/GenBank/DDBJ databases">
        <title>A chromosome-level genome assembly of Lolium multiflorum.</title>
        <authorList>
            <person name="Chen Y."/>
            <person name="Copetti D."/>
            <person name="Kolliker R."/>
            <person name="Studer B."/>
        </authorList>
    </citation>
    <scope>NUCLEOTIDE SEQUENCE</scope>
    <source>
        <strain evidence="5">02402/16</strain>
        <tissue evidence="5">Leaf</tissue>
    </source>
</reference>
<dbReference type="InterPro" id="IPR011333">
    <property type="entry name" value="SKP1/BTB/POZ_sf"/>
</dbReference>
<dbReference type="InterPro" id="IPR000210">
    <property type="entry name" value="BTB/POZ_dom"/>
</dbReference>
<dbReference type="InterPro" id="IPR008974">
    <property type="entry name" value="TRAF-like"/>
</dbReference>
<evidence type="ECO:0000313" key="6">
    <source>
        <dbReference type="EMBL" id="KAK1683426.1"/>
    </source>
</evidence>
<evidence type="ECO:0000256" key="1">
    <source>
        <dbReference type="ARBA" id="ARBA00004906"/>
    </source>
</evidence>
<sequence>MKGVLAHTNMFDSGFVSFKLHYSEAKDLAIGDVICSEVFSAGGHSWQVNCYPRGYSEAENEYISIFLKLMSKSKGVKAIFEAFLMDKNGRPSSSNSKRCIQAYPPEGYSSWGWGWYRFLKRSDLDVLYVVNGWATMVYGVIVVRDDPLAVPSSDIGDHLGQLLDCTDGSDVSFIVDGRKFAAHRAVLAARSPVFKAELFSAMAEATMSQITLEDINPAAFEVLLRFMYTDGLPPDGELAGSPVEMYRHLLAAADRYAMDRLKLICADKLWQNVSVDTVAATLNCSETYNCRELKDKCMAFFVEEQNFKKVVLTDGYVQLVQKFPSIMAELREKVGA</sequence>
<dbReference type="PROSITE" id="PS50097">
    <property type="entry name" value="BTB"/>
    <property type="match status" value="1"/>
</dbReference>
<proteinExistence type="inferred from homology"/>
<gene>
    <name evidence="5" type="ORF">QYE76_044273</name>
    <name evidence="6" type="ORF">QYE76_044274</name>
</gene>
<dbReference type="Proteomes" id="UP001231189">
    <property type="component" value="Unassembled WGS sequence"/>
</dbReference>
<evidence type="ECO:0000313" key="7">
    <source>
        <dbReference type="Proteomes" id="UP001231189"/>
    </source>
</evidence>
<dbReference type="InterPro" id="IPR056423">
    <property type="entry name" value="BACK_BPM_SPOP"/>
</dbReference>